<gene>
    <name evidence="1" type="ORF">BDM02DRAFT_3091855</name>
</gene>
<evidence type="ECO:0000313" key="1">
    <source>
        <dbReference type="EMBL" id="KAF9651145.1"/>
    </source>
</evidence>
<keyword evidence="2" id="KW-1185">Reference proteome</keyword>
<accession>A0ACB6ZMZ7</accession>
<reference evidence="1" key="1">
    <citation type="submission" date="2019-10" db="EMBL/GenBank/DDBJ databases">
        <authorList>
            <consortium name="DOE Joint Genome Institute"/>
            <person name="Kuo A."/>
            <person name="Miyauchi S."/>
            <person name="Kiss E."/>
            <person name="Drula E."/>
            <person name="Kohler A."/>
            <person name="Sanchez-Garcia M."/>
            <person name="Andreopoulos B."/>
            <person name="Barry K.W."/>
            <person name="Bonito G."/>
            <person name="Buee M."/>
            <person name="Carver A."/>
            <person name="Chen C."/>
            <person name="Cichocki N."/>
            <person name="Clum A."/>
            <person name="Culley D."/>
            <person name="Crous P.W."/>
            <person name="Fauchery L."/>
            <person name="Girlanda M."/>
            <person name="Hayes R."/>
            <person name="Keri Z."/>
            <person name="Labutti K."/>
            <person name="Lipzen A."/>
            <person name="Lombard V."/>
            <person name="Magnuson J."/>
            <person name="Maillard F."/>
            <person name="Morin E."/>
            <person name="Murat C."/>
            <person name="Nolan M."/>
            <person name="Ohm R."/>
            <person name="Pangilinan J."/>
            <person name="Pereira M."/>
            <person name="Perotto S."/>
            <person name="Peter M."/>
            <person name="Riley R."/>
            <person name="Sitrit Y."/>
            <person name="Stielow B."/>
            <person name="Szollosi G."/>
            <person name="Zifcakova L."/>
            <person name="Stursova M."/>
            <person name="Spatafora J.W."/>
            <person name="Tedersoo L."/>
            <person name="Vaario L.-M."/>
            <person name="Yamada A."/>
            <person name="Yan M."/>
            <person name="Wang P."/>
            <person name="Xu J."/>
            <person name="Bruns T."/>
            <person name="Baldrian P."/>
            <person name="Vilgalys R."/>
            <person name="Henrissat B."/>
            <person name="Grigoriev I.V."/>
            <person name="Hibbett D."/>
            <person name="Nagy L.G."/>
            <person name="Martin F.M."/>
        </authorList>
    </citation>
    <scope>NUCLEOTIDE SEQUENCE</scope>
    <source>
        <strain evidence="1">P2</strain>
    </source>
</reference>
<reference evidence="1" key="2">
    <citation type="journal article" date="2020" name="Nat. Commun.">
        <title>Large-scale genome sequencing of mycorrhizal fungi provides insights into the early evolution of symbiotic traits.</title>
        <authorList>
            <person name="Miyauchi S."/>
            <person name="Kiss E."/>
            <person name="Kuo A."/>
            <person name="Drula E."/>
            <person name="Kohler A."/>
            <person name="Sanchez-Garcia M."/>
            <person name="Morin E."/>
            <person name="Andreopoulos B."/>
            <person name="Barry K.W."/>
            <person name="Bonito G."/>
            <person name="Buee M."/>
            <person name="Carver A."/>
            <person name="Chen C."/>
            <person name="Cichocki N."/>
            <person name="Clum A."/>
            <person name="Culley D."/>
            <person name="Crous P.W."/>
            <person name="Fauchery L."/>
            <person name="Girlanda M."/>
            <person name="Hayes R.D."/>
            <person name="Keri Z."/>
            <person name="LaButti K."/>
            <person name="Lipzen A."/>
            <person name="Lombard V."/>
            <person name="Magnuson J."/>
            <person name="Maillard F."/>
            <person name="Murat C."/>
            <person name="Nolan M."/>
            <person name="Ohm R.A."/>
            <person name="Pangilinan J."/>
            <person name="Pereira M.F."/>
            <person name="Perotto S."/>
            <person name="Peter M."/>
            <person name="Pfister S."/>
            <person name="Riley R."/>
            <person name="Sitrit Y."/>
            <person name="Stielow J.B."/>
            <person name="Szollosi G."/>
            <person name="Zifcakova L."/>
            <person name="Stursova M."/>
            <person name="Spatafora J.W."/>
            <person name="Tedersoo L."/>
            <person name="Vaario L.M."/>
            <person name="Yamada A."/>
            <person name="Yan M."/>
            <person name="Wang P."/>
            <person name="Xu J."/>
            <person name="Bruns T."/>
            <person name="Baldrian P."/>
            <person name="Vilgalys R."/>
            <person name="Dunand C."/>
            <person name="Henrissat B."/>
            <person name="Grigoriev I.V."/>
            <person name="Hibbett D."/>
            <person name="Nagy L.G."/>
            <person name="Martin F.M."/>
        </authorList>
    </citation>
    <scope>NUCLEOTIDE SEQUENCE</scope>
    <source>
        <strain evidence="1">P2</strain>
    </source>
</reference>
<dbReference type="Proteomes" id="UP000886501">
    <property type="component" value="Unassembled WGS sequence"/>
</dbReference>
<proteinExistence type="predicted"/>
<evidence type="ECO:0000313" key="2">
    <source>
        <dbReference type="Proteomes" id="UP000886501"/>
    </source>
</evidence>
<sequence length="237" mass="25986">MLPVQHRVAKSSTVNNQRRLFVILERACLEAYRISSNKKGGKNGEGDVKYALLNCDDHQGILARAGRDIADARPDITHQCLLTLLDSPLNKAGLLQVYIRTVKGVLIEVNPHVRIPRTFKRFSGLMVQLLHKLSIRGVNGPEKLLKVIKNPVVDYLPANTYKIALSGDAPTTKLTNYLARIPHNGPIAIFVGAMARGSDDFADGVADEKISISNYPLSASVACGKFCCALEDLWDIV</sequence>
<dbReference type="EMBL" id="MU117978">
    <property type="protein sequence ID" value="KAF9651145.1"/>
    <property type="molecule type" value="Genomic_DNA"/>
</dbReference>
<protein>
    <submittedName>
        <fullName evidence="1">Nep1-domain-containing protein</fullName>
    </submittedName>
</protein>
<comment type="caution">
    <text evidence="1">The sequence shown here is derived from an EMBL/GenBank/DDBJ whole genome shotgun (WGS) entry which is preliminary data.</text>
</comment>
<organism evidence="1 2">
    <name type="scientific">Thelephora ganbajun</name>
    <name type="common">Ganba fungus</name>
    <dbReference type="NCBI Taxonomy" id="370292"/>
    <lineage>
        <taxon>Eukaryota</taxon>
        <taxon>Fungi</taxon>
        <taxon>Dikarya</taxon>
        <taxon>Basidiomycota</taxon>
        <taxon>Agaricomycotina</taxon>
        <taxon>Agaricomycetes</taxon>
        <taxon>Thelephorales</taxon>
        <taxon>Thelephoraceae</taxon>
        <taxon>Thelephora</taxon>
    </lineage>
</organism>
<name>A0ACB6ZMZ7_THEGA</name>